<dbReference type="Pfam" id="PF04230">
    <property type="entry name" value="PS_pyruv_trans"/>
    <property type="match status" value="1"/>
</dbReference>
<comment type="caution">
    <text evidence="2">The sequence shown here is derived from an EMBL/GenBank/DDBJ whole genome shotgun (WGS) entry which is preliminary data.</text>
</comment>
<organism evidence="2 3">
    <name type="scientific">Haloechinothrix salitolerans</name>
    <dbReference type="NCBI Taxonomy" id="926830"/>
    <lineage>
        <taxon>Bacteria</taxon>
        <taxon>Bacillati</taxon>
        <taxon>Actinomycetota</taxon>
        <taxon>Actinomycetes</taxon>
        <taxon>Pseudonocardiales</taxon>
        <taxon>Pseudonocardiaceae</taxon>
        <taxon>Haloechinothrix</taxon>
    </lineage>
</organism>
<dbReference type="GO" id="GO:0016757">
    <property type="term" value="F:glycosyltransferase activity"/>
    <property type="evidence" value="ECO:0007669"/>
    <property type="project" value="UniProtKB-KW"/>
</dbReference>
<keyword evidence="2" id="KW-0808">Transferase</keyword>
<dbReference type="InterPro" id="IPR007345">
    <property type="entry name" value="Polysacch_pyruvyl_Trfase"/>
</dbReference>
<reference evidence="3" key="1">
    <citation type="journal article" date="2019" name="Int. J. Syst. Evol. Microbiol.">
        <title>The Global Catalogue of Microorganisms (GCM) 10K type strain sequencing project: providing services to taxonomists for standard genome sequencing and annotation.</title>
        <authorList>
            <consortium name="The Broad Institute Genomics Platform"/>
            <consortium name="The Broad Institute Genome Sequencing Center for Infectious Disease"/>
            <person name="Wu L."/>
            <person name="Ma J."/>
        </authorList>
    </citation>
    <scope>NUCLEOTIDE SEQUENCE [LARGE SCALE GENOMIC DNA]</scope>
    <source>
        <strain evidence="3">KCTC 32255</strain>
    </source>
</reference>
<keyword evidence="3" id="KW-1185">Reference proteome</keyword>
<dbReference type="PANTHER" id="PTHR36836:SF1">
    <property type="entry name" value="COLANIC ACID BIOSYNTHESIS PROTEIN WCAK"/>
    <property type="match status" value="1"/>
</dbReference>
<dbReference type="RefSeq" id="WP_345391594.1">
    <property type="nucleotide sequence ID" value="NZ_BAABLA010000007.1"/>
</dbReference>
<accession>A0ABW2C995</accession>
<feature type="domain" description="Polysaccharide pyruvyl transferase" evidence="1">
    <location>
        <begin position="22"/>
        <end position="327"/>
    </location>
</feature>
<dbReference type="EC" id="2.4.-.-" evidence="2"/>
<evidence type="ECO:0000313" key="3">
    <source>
        <dbReference type="Proteomes" id="UP001596337"/>
    </source>
</evidence>
<sequence>MAPWDHPRDRIYYLITPAGFPNYGDELIADGWLRYLAEVAPDAEVWVDTHSPGPAQLLHGATHPRVRFVDTLWRLCGDATRELDSDDPWEVAAWVQRAVADPGIAPARQHGIAQLHRADVFHVLGGGYVNGIWPHHFGLLGGVAAVARTTNARTAMTGQGLVPVPEDATPLLRALTGRFDVVDVRDAESADVLGIEPGLDDAFLAIAQRPAVAPEDVWPGQAPPEVMVCVQSDRNDTGPGALAGAVLSLLRVWRVRPETVCFLEGIPRVDNRIVGLIEQELPGARFYSFAELWDNGLPVMPSQTWVSTRFHLHLVAAAAGASGIAVPISENYYTTKHRSLLDLGSNWTLLSDFGELPARPGRGGFDTETLDGYRKRKRQLAESVYAV</sequence>
<gene>
    <name evidence="2" type="ORF">ACFQGD_31435</name>
</gene>
<protein>
    <submittedName>
        <fullName evidence="2">Polysaccharide pyruvyl transferase family protein</fullName>
        <ecNumber evidence="2">2.4.-.-</ecNumber>
    </submittedName>
</protein>
<evidence type="ECO:0000259" key="1">
    <source>
        <dbReference type="Pfam" id="PF04230"/>
    </source>
</evidence>
<dbReference type="Proteomes" id="UP001596337">
    <property type="component" value="Unassembled WGS sequence"/>
</dbReference>
<name>A0ABW2C995_9PSEU</name>
<evidence type="ECO:0000313" key="2">
    <source>
        <dbReference type="EMBL" id="MFC6871643.1"/>
    </source>
</evidence>
<keyword evidence="2" id="KW-0328">Glycosyltransferase</keyword>
<dbReference type="EMBL" id="JBHSXX010000001">
    <property type="protein sequence ID" value="MFC6871643.1"/>
    <property type="molecule type" value="Genomic_DNA"/>
</dbReference>
<dbReference type="PANTHER" id="PTHR36836">
    <property type="entry name" value="COLANIC ACID BIOSYNTHESIS PROTEIN WCAK"/>
    <property type="match status" value="1"/>
</dbReference>
<proteinExistence type="predicted"/>